<dbReference type="AlphaFoldDB" id="A0A1D1UN14"/>
<gene>
    <name evidence="1" type="primary">RvY_03436</name>
    <name evidence="1" type="synonym">RvY_03436.2</name>
    <name evidence="1" type="ORF">RvY_03436-2</name>
</gene>
<accession>A0A1D1UN14</accession>
<organism evidence="1 2">
    <name type="scientific">Ramazzottius varieornatus</name>
    <name type="common">Water bear</name>
    <name type="synonym">Tardigrade</name>
    <dbReference type="NCBI Taxonomy" id="947166"/>
    <lineage>
        <taxon>Eukaryota</taxon>
        <taxon>Metazoa</taxon>
        <taxon>Ecdysozoa</taxon>
        <taxon>Tardigrada</taxon>
        <taxon>Eutardigrada</taxon>
        <taxon>Parachela</taxon>
        <taxon>Hypsibioidea</taxon>
        <taxon>Ramazzottiidae</taxon>
        <taxon>Ramazzottius</taxon>
    </lineage>
</organism>
<sequence>MPGMANSFGTCITLPRLRTAKAAYFSFAEPSLNPSLTSGMLSTRYTATFCSVLSGKFCQPTTLSSGRPIGITQSFSSVSTPWRPQGACNRAILWGPFYFAS</sequence>
<dbReference type="Proteomes" id="UP000186922">
    <property type="component" value="Unassembled WGS sequence"/>
</dbReference>
<evidence type="ECO:0000313" key="1">
    <source>
        <dbReference type="EMBL" id="GAU91119.1"/>
    </source>
</evidence>
<name>A0A1D1UN14_RAMVA</name>
<proteinExistence type="predicted"/>
<dbReference type="EMBL" id="BDGG01000002">
    <property type="protein sequence ID" value="GAU91119.1"/>
    <property type="molecule type" value="Genomic_DNA"/>
</dbReference>
<keyword evidence="2" id="KW-1185">Reference proteome</keyword>
<evidence type="ECO:0000313" key="2">
    <source>
        <dbReference type="Proteomes" id="UP000186922"/>
    </source>
</evidence>
<comment type="caution">
    <text evidence="1">The sequence shown here is derived from an EMBL/GenBank/DDBJ whole genome shotgun (WGS) entry which is preliminary data.</text>
</comment>
<reference evidence="1 2" key="1">
    <citation type="journal article" date="2016" name="Nat. Commun.">
        <title>Extremotolerant tardigrade genome and improved radiotolerance of human cultured cells by tardigrade-unique protein.</title>
        <authorList>
            <person name="Hashimoto T."/>
            <person name="Horikawa D.D."/>
            <person name="Saito Y."/>
            <person name="Kuwahara H."/>
            <person name="Kozuka-Hata H."/>
            <person name="Shin-I T."/>
            <person name="Minakuchi Y."/>
            <person name="Ohishi K."/>
            <person name="Motoyama A."/>
            <person name="Aizu T."/>
            <person name="Enomoto A."/>
            <person name="Kondo K."/>
            <person name="Tanaka S."/>
            <person name="Hara Y."/>
            <person name="Koshikawa S."/>
            <person name="Sagara H."/>
            <person name="Miura T."/>
            <person name="Yokobori S."/>
            <person name="Miyagawa K."/>
            <person name="Suzuki Y."/>
            <person name="Kubo T."/>
            <person name="Oyama M."/>
            <person name="Kohara Y."/>
            <person name="Fujiyama A."/>
            <person name="Arakawa K."/>
            <person name="Katayama T."/>
            <person name="Toyoda A."/>
            <person name="Kunieda T."/>
        </authorList>
    </citation>
    <scope>NUCLEOTIDE SEQUENCE [LARGE SCALE GENOMIC DNA]</scope>
    <source>
        <strain evidence="1 2">YOKOZUNA-1</strain>
    </source>
</reference>
<protein>
    <submittedName>
        <fullName evidence="1">Uncharacterized protein</fullName>
    </submittedName>
</protein>